<dbReference type="Pfam" id="PF01507">
    <property type="entry name" value="PAPS_reduct"/>
    <property type="match status" value="1"/>
</dbReference>
<evidence type="ECO:0000313" key="3">
    <source>
        <dbReference type="Proteomes" id="UP000240572"/>
    </source>
</evidence>
<dbReference type="PANTHER" id="PTHR43196">
    <property type="entry name" value="SULFATE ADENYLYLTRANSFERASE SUBUNIT 2"/>
    <property type="match status" value="1"/>
</dbReference>
<dbReference type="NCBIfam" id="TIGR03183">
    <property type="entry name" value="DNA_S_dndC"/>
    <property type="match status" value="1"/>
</dbReference>
<dbReference type="InterPro" id="IPR050128">
    <property type="entry name" value="Sulfate_adenylyltrnsfr_sub2"/>
</dbReference>
<dbReference type="Gene3D" id="3.40.50.620">
    <property type="entry name" value="HUPs"/>
    <property type="match status" value="1"/>
</dbReference>
<gene>
    <name evidence="2" type="ORF">B0I18_103253</name>
</gene>
<comment type="caution">
    <text evidence="2">The sequence shown here is derived from an EMBL/GenBank/DDBJ whole genome shotgun (WGS) entry which is preliminary data.</text>
</comment>
<accession>A0A2P8D620</accession>
<organism evidence="2 3">
    <name type="scientific">Taibaiella chishuiensis</name>
    <dbReference type="NCBI Taxonomy" id="1434707"/>
    <lineage>
        <taxon>Bacteria</taxon>
        <taxon>Pseudomonadati</taxon>
        <taxon>Bacteroidota</taxon>
        <taxon>Chitinophagia</taxon>
        <taxon>Chitinophagales</taxon>
        <taxon>Chitinophagaceae</taxon>
        <taxon>Taibaiella</taxon>
    </lineage>
</organism>
<dbReference type="PANTHER" id="PTHR43196:SF2">
    <property type="entry name" value="PHOSPHOADENOSINE PHOSPHOSULFATE REDUCTASE"/>
    <property type="match status" value="1"/>
</dbReference>
<dbReference type="Proteomes" id="UP000240572">
    <property type="component" value="Unassembled WGS sequence"/>
</dbReference>
<evidence type="ECO:0000259" key="1">
    <source>
        <dbReference type="Pfam" id="PF01507"/>
    </source>
</evidence>
<dbReference type="EMBL" id="PYGD01000003">
    <property type="protein sequence ID" value="PSK92676.1"/>
    <property type="molecule type" value="Genomic_DNA"/>
</dbReference>
<dbReference type="GO" id="GO:0003824">
    <property type="term" value="F:catalytic activity"/>
    <property type="evidence" value="ECO:0007669"/>
    <property type="project" value="InterPro"/>
</dbReference>
<name>A0A2P8D620_9BACT</name>
<reference evidence="2 3" key="1">
    <citation type="submission" date="2018-03" db="EMBL/GenBank/DDBJ databases">
        <title>Genomic Encyclopedia of Type Strains, Phase III (KMG-III): the genomes of soil and plant-associated and newly described type strains.</title>
        <authorList>
            <person name="Whitman W."/>
        </authorList>
    </citation>
    <scope>NUCLEOTIDE SEQUENCE [LARGE SCALE GENOMIC DNA]</scope>
    <source>
        <strain evidence="2 3">CGMCC 1.12700</strain>
    </source>
</reference>
<dbReference type="InterPro" id="IPR002500">
    <property type="entry name" value="PAPS_reduct_dom"/>
</dbReference>
<sequence>MAKFIKDIIDEIIDQYMFADDSKRPWIIGFSGGKDSTVMLQLVWEALKQVKEFHGFVGRDVYVVSNDTMVENPVITEYVHRVLAKIESAAVEQDIPLQVRKTIPRLEDSFWVNLIGKGYPAPNNAFRWCTERLKIKPTSRFILDQLDEFGEAIILIGARSSESSSRAKSIKKHSIKGKRLSKHPTEANTFVYAPIRHLVLEEIWYVINTMPSPWGASNEELFKIYSDASADDYECPTVVTNKEHKSCGQSRFGCWVCTVVKEDKSMSALIENGLTWLSPLLKLRNEIAEERNNLSNRMPTRRNGMIAVNGMGTYYPWYRASVLERLLAAQKEIQQKYSKEHVELITNQELIAIQTIWYRDFVFDQKVSEIYHKTYKTNWAMRNHTEKREKELELLKDCCKDNQNDFELIQELLTLQKNKSLLNRKRGLKEDIETRIEEYLKRERNVH</sequence>
<protein>
    <submittedName>
        <fullName evidence="2">DNA sulfur modification protein DndC</fullName>
    </submittedName>
</protein>
<dbReference type="OrthoDB" id="9774475at2"/>
<keyword evidence="3" id="KW-1185">Reference proteome</keyword>
<feature type="domain" description="Phosphoadenosine phosphosulphate reductase" evidence="1">
    <location>
        <begin position="28"/>
        <end position="209"/>
    </location>
</feature>
<dbReference type="InterPro" id="IPR014729">
    <property type="entry name" value="Rossmann-like_a/b/a_fold"/>
</dbReference>
<evidence type="ECO:0000313" key="2">
    <source>
        <dbReference type="EMBL" id="PSK92676.1"/>
    </source>
</evidence>
<proteinExistence type="predicted"/>
<dbReference type="RefSeq" id="WP_106522856.1">
    <property type="nucleotide sequence ID" value="NZ_PYGD01000003.1"/>
</dbReference>
<dbReference type="InterPro" id="IPR017598">
    <property type="entry name" value="SulphurTrfase_DndC"/>
</dbReference>
<dbReference type="AlphaFoldDB" id="A0A2P8D620"/>
<dbReference type="SUPFAM" id="SSF52402">
    <property type="entry name" value="Adenine nucleotide alpha hydrolases-like"/>
    <property type="match status" value="1"/>
</dbReference>